<protein>
    <submittedName>
        <fullName evidence="3">Uncharacterized protein</fullName>
    </submittedName>
</protein>
<reference evidence="3" key="1">
    <citation type="submission" date="2017-02" db="UniProtKB">
        <authorList>
            <consortium name="WormBaseParasite"/>
        </authorList>
    </citation>
    <scope>IDENTIFICATION</scope>
</reference>
<proteinExistence type="predicted"/>
<dbReference type="WBParaSite" id="ALUE_0000461701-mRNA-1">
    <property type="protein sequence ID" value="ALUE_0000461701-mRNA-1"/>
    <property type="gene ID" value="ALUE_0000461701"/>
</dbReference>
<feature type="region of interest" description="Disordered" evidence="1">
    <location>
        <begin position="35"/>
        <end position="68"/>
    </location>
</feature>
<evidence type="ECO:0000313" key="2">
    <source>
        <dbReference type="Proteomes" id="UP000036681"/>
    </source>
</evidence>
<keyword evidence="2" id="KW-1185">Reference proteome</keyword>
<sequence>MSLSATASGAPEAKKFRLSLPTQVVVERPFFTNSQSASISDTSSGMHSPNEPSPLPSSTSTIKEENEDADLCGDDLKPLLTNGQSLVDVLSTAMMFQANALLKVGFFRT</sequence>
<organism evidence="2 3">
    <name type="scientific">Ascaris lumbricoides</name>
    <name type="common">Giant roundworm</name>
    <dbReference type="NCBI Taxonomy" id="6252"/>
    <lineage>
        <taxon>Eukaryota</taxon>
        <taxon>Metazoa</taxon>
        <taxon>Ecdysozoa</taxon>
        <taxon>Nematoda</taxon>
        <taxon>Chromadorea</taxon>
        <taxon>Rhabditida</taxon>
        <taxon>Spirurina</taxon>
        <taxon>Ascaridomorpha</taxon>
        <taxon>Ascaridoidea</taxon>
        <taxon>Ascarididae</taxon>
        <taxon>Ascaris</taxon>
    </lineage>
</organism>
<accession>A0A0M3HQZ3</accession>
<name>A0A0M3HQZ3_ASCLU</name>
<dbReference type="AlphaFoldDB" id="A0A0M3HQZ3"/>
<dbReference type="Proteomes" id="UP000036681">
    <property type="component" value="Unplaced"/>
</dbReference>
<evidence type="ECO:0000313" key="3">
    <source>
        <dbReference type="WBParaSite" id="ALUE_0000461701-mRNA-1"/>
    </source>
</evidence>
<evidence type="ECO:0000256" key="1">
    <source>
        <dbReference type="SAM" id="MobiDB-lite"/>
    </source>
</evidence>
<feature type="compositionally biased region" description="Polar residues" evidence="1">
    <location>
        <begin position="35"/>
        <end position="47"/>
    </location>
</feature>